<keyword evidence="1" id="KW-0808">Transferase</keyword>
<dbReference type="STRING" id="914234.M2R155"/>
<dbReference type="Proteomes" id="UP000016930">
    <property type="component" value="Unassembled WGS sequence"/>
</dbReference>
<keyword evidence="1" id="KW-0696">RNA-directed RNA polymerase</keyword>
<protein>
    <recommendedName>
        <fullName evidence="1">RNA-dependent RNA polymerase</fullName>
        <ecNumber evidence="1">2.7.7.48</ecNumber>
    </recommendedName>
</protein>
<dbReference type="EC" id="2.7.7.48" evidence="1"/>
<dbReference type="GO" id="GO:0003968">
    <property type="term" value="F:RNA-directed RNA polymerase activity"/>
    <property type="evidence" value="ECO:0007669"/>
    <property type="project" value="UniProtKB-KW"/>
</dbReference>
<keyword evidence="1" id="KW-0694">RNA-binding</keyword>
<reference evidence="4 5" key="1">
    <citation type="journal article" date="2012" name="Proc. Natl. Acad. Sci. U.S.A.">
        <title>Comparative genomics of Ceriporiopsis subvermispora and Phanerochaete chrysosporium provide insight into selective ligninolysis.</title>
        <authorList>
            <person name="Fernandez-Fueyo E."/>
            <person name="Ruiz-Duenas F.J."/>
            <person name="Ferreira P."/>
            <person name="Floudas D."/>
            <person name="Hibbett D.S."/>
            <person name="Canessa P."/>
            <person name="Larrondo L.F."/>
            <person name="James T.Y."/>
            <person name="Seelenfreund D."/>
            <person name="Lobos S."/>
            <person name="Polanco R."/>
            <person name="Tello M."/>
            <person name="Honda Y."/>
            <person name="Watanabe T."/>
            <person name="Watanabe T."/>
            <person name="Ryu J.S."/>
            <person name="Kubicek C.P."/>
            <person name="Schmoll M."/>
            <person name="Gaskell J."/>
            <person name="Hammel K.E."/>
            <person name="St John F.J."/>
            <person name="Vanden Wymelenberg A."/>
            <person name="Sabat G."/>
            <person name="Splinter BonDurant S."/>
            <person name="Syed K."/>
            <person name="Yadav J.S."/>
            <person name="Doddapaneni H."/>
            <person name="Subramanian V."/>
            <person name="Lavin J.L."/>
            <person name="Oguiza J.A."/>
            <person name="Perez G."/>
            <person name="Pisabarro A.G."/>
            <person name="Ramirez L."/>
            <person name="Santoyo F."/>
            <person name="Master E."/>
            <person name="Coutinho P.M."/>
            <person name="Henrissat B."/>
            <person name="Lombard V."/>
            <person name="Magnuson J.K."/>
            <person name="Kuees U."/>
            <person name="Hori C."/>
            <person name="Igarashi K."/>
            <person name="Samejima M."/>
            <person name="Held B.W."/>
            <person name="Barry K.W."/>
            <person name="LaButti K.M."/>
            <person name="Lapidus A."/>
            <person name="Lindquist E.A."/>
            <person name="Lucas S.M."/>
            <person name="Riley R."/>
            <person name="Salamov A.A."/>
            <person name="Hoffmeister D."/>
            <person name="Schwenk D."/>
            <person name="Hadar Y."/>
            <person name="Yarden O."/>
            <person name="de Vries R.P."/>
            <person name="Wiebenga A."/>
            <person name="Stenlid J."/>
            <person name="Eastwood D."/>
            <person name="Grigoriev I.V."/>
            <person name="Berka R.M."/>
            <person name="Blanchette R.A."/>
            <person name="Kersten P."/>
            <person name="Martinez A.T."/>
            <person name="Vicuna R."/>
            <person name="Cullen D."/>
        </authorList>
    </citation>
    <scope>NUCLEOTIDE SEQUENCE [LARGE SCALE GENOMIC DNA]</scope>
    <source>
        <strain evidence="4 5">B</strain>
    </source>
</reference>
<evidence type="ECO:0000256" key="2">
    <source>
        <dbReference type="SAM" id="MobiDB-lite"/>
    </source>
</evidence>
<feature type="region of interest" description="Disordered" evidence="2">
    <location>
        <begin position="1245"/>
        <end position="1270"/>
    </location>
</feature>
<name>M2R155_CERS8</name>
<feature type="domain" description="RDRP core" evidence="3">
    <location>
        <begin position="620"/>
        <end position="1290"/>
    </location>
</feature>
<keyword evidence="1" id="KW-0548">Nucleotidyltransferase</keyword>
<feature type="compositionally biased region" description="Low complexity" evidence="2">
    <location>
        <begin position="221"/>
        <end position="236"/>
    </location>
</feature>
<dbReference type="PANTHER" id="PTHR23079:SF14">
    <property type="entry name" value="RNA-DEPENDENT RNA POLYMERASE"/>
    <property type="match status" value="1"/>
</dbReference>
<evidence type="ECO:0000313" key="4">
    <source>
        <dbReference type="EMBL" id="EMD32601.1"/>
    </source>
</evidence>
<feature type="compositionally biased region" description="Basic and acidic residues" evidence="2">
    <location>
        <begin position="25"/>
        <end position="41"/>
    </location>
</feature>
<gene>
    <name evidence="4" type="ORF">CERSUDRAFT_126709</name>
</gene>
<dbReference type="InterPro" id="IPR007855">
    <property type="entry name" value="RDRP"/>
</dbReference>
<dbReference type="GO" id="GO:0031380">
    <property type="term" value="C:nuclear RNA-directed RNA polymerase complex"/>
    <property type="evidence" value="ECO:0007669"/>
    <property type="project" value="TreeGrafter"/>
</dbReference>
<feature type="compositionally biased region" description="Polar residues" evidence="2">
    <location>
        <begin position="247"/>
        <end position="266"/>
    </location>
</feature>
<feature type="compositionally biased region" description="Low complexity" evidence="2">
    <location>
        <begin position="303"/>
        <end position="315"/>
    </location>
</feature>
<dbReference type="InterPro" id="IPR057596">
    <property type="entry name" value="RDRP_core"/>
</dbReference>
<keyword evidence="5" id="KW-1185">Reference proteome</keyword>
<dbReference type="OrthoDB" id="10055769at2759"/>
<feature type="compositionally biased region" description="Polar residues" evidence="2">
    <location>
        <begin position="126"/>
        <end position="150"/>
    </location>
</feature>
<dbReference type="GO" id="GO:0003723">
    <property type="term" value="F:RNA binding"/>
    <property type="evidence" value="ECO:0007669"/>
    <property type="project" value="UniProtKB-KW"/>
</dbReference>
<evidence type="ECO:0000256" key="1">
    <source>
        <dbReference type="RuleBase" id="RU363098"/>
    </source>
</evidence>
<dbReference type="EMBL" id="KB445810">
    <property type="protein sequence ID" value="EMD32601.1"/>
    <property type="molecule type" value="Genomic_DNA"/>
</dbReference>
<dbReference type="GO" id="GO:0030422">
    <property type="term" value="P:siRNA processing"/>
    <property type="evidence" value="ECO:0007669"/>
    <property type="project" value="TreeGrafter"/>
</dbReference>
<feature type="compositionally biased region" description="Basic and acidic residues" evidence="2">
    <location>
        <begin position="1245"/>
        <end position="1264"/>
    </location>
</feature>
<feature type="region of interest" description="Disordered" evidence="2">
    <location>
        <begin position="210"/>
        <end position="460"/>
    </location>
</feature>
<accession>M2R155</accession>
<sequence length="1473" mass="163203">MPRSLEGWDTSSQDYFPAETASQMEWDRQALRVASQEERQHSRSNGATSSKPIDLTQPTSQTHKPSRGRTNPRARVDQAVGNESDTDSISRPRLLSNPGDFSKIMERPHIPHIATRQIHASVLSPSPMSRNASFEWSQQLARNESMTSVESEPPQASPIHKKRMRKDLQKELGSPPPSPRSPKIRKTAGFAEVGRTNIVGLIPVRARGPPMTDVSITPQATTRPSSSSTISSTSLSAVKLEAGQIRRPTTSAVTRPQNHASTSTRQPAHRVPEGHISPHAYEIIDSDDEMRLRPRKSRRPPHTAAGSTLSSASATRPAPDCIDLTGDEDSTGPAPPLRTVSPRVVKVSSSSDSSDSRGTPASLTATGTVLSGTRPTSAQLSAPSRLLASARKVVNTSDIKREPRGERAAERAPGASTSRISGPAALSSRQSPEFVVLSSDDEPDHVSRPSSDALWDELESQPSRGSLFDSLIPNDDLGPDDVPDVTPVEEIPPPSHEPLVVSYCPEVQKMMNAKKIAWGVQWEIARGTHQENGWNWQDVTAEALDKLTGTNKVAAPRVFHVLGKRRSLAPDPLWEELDREERALSSDATLGLKGIDELPKWYGGKIQQVLRVVEENRNEFKLVLDKMEMRKSYRFARELGSRRIVQVSVPDRLLRQASKRDRIRSLLCGELVICGKVFAAFFAREAKVFFVEIAQLSSSGQRLQSGHGKFNSVMGVVQWHNPLDLNGRQATSKWITRFDLGFSTTVPVIQFSPDNIFYIEDQCAPYPAHLKKAPTEKILTDGCGFINAAALKMIAVYLNREGRITAVQGRIAGAKGVWLLHPEDRALDAPPRIWIRDSQRKIRHAEGGLTRSQLIFDLVATPRLTFPSRLSKLTVLNLAHNQVPKDVFVKLLREGLEAEIAPLVNWSGPEAMRLLYDAVDQAGNVTAGRVRKIAVGLTRALGLSGRFEQDAAEANDALENADTNIVLEGSDNIEPFTIHESVIELLRAGFSPAQSQYLYDKLKMIVKLVVDRFVRDYRLPVAQSAEAFIVPDPYGVLEPGQIHFRATQLLKDSITDPEPDTLLGDVLVYRNPCRVASDVQKVTAVSHPKLTEYTDVIVLPTKGDRSLASLLAGGDVDGDVCVCIWDPEIVSQFQLPPGPPREPDESFLEEYFEPQGSVEQVSDLSKRLKELGAQDAQLELQKALLAGLNDLGVGQYSIFHENAIYAYGYDDPVTRRLAFMFATVLDSRKTGLKVKGAVQKEDKNLYDREQPECMKPKAKSKDQDPYSGGKNQRVLKRQVKGSFILQQLFDEGKRLSDEKLAAFDKLAPNRMHEMRDEDLLRVWDRMLQDCNHPFFGPGQRQFSERIQKFVKDHHLRWRDVCSTSPTKASPSKEKSSAARNKAFQQVARQFGRSPFDDDCHLSWLGEQIELLKASCAYTISEKFAFCVAFRTLCEIKAAASVSGSIACTREFGQSLSIPRSLVKLLRQTSSAQM</sequence>
<comment type="similarity">
    <text evidence="1">Belongs to the RdRP family.</text>
</comment>
<comment type="catalytic activity">
    <reaction evidence="1">
        <text>RNA(n) + a ribonucleoside 5'-triphosphate = RNA(n+1) + diphosphate</text>
        <dbReference type="Rhea" id="RHEA:21248"/>
        <dbReference type="Rhea" id="RHEA-COMP:14527"/>
        <dbReference type="Rhea" id="RHEA-COMP:17342"/>
        <dbReference type="ChEBI" id="CHEBI:33019"/>
        <dbReference type="ChEBI" id="CHEBI:61557"/>
        <dbReference type="ChEBI" id="CHEBI:140395"/>
        <dbReference type="EC" id="2.7.7.48"/>
    </reaction>
</comment>
<feature type="compositionally biased region" description="Basic and acidic residues" evidence="2">
    <location>
        <begin position="398"/>
        <end position="410"/>
    </location>
</feature>
<feature type="region of interest" description="Disordered" evidence="2">
    <location>
        <begin position="126"/>
        <end position="188"/>
    </location>
</feature>
<feature type="compositionally biased region" description="Polar residues" evidence="2">
    <location>
        <begin position="43"/>
        <end position="63"/>
    </location>
</feature>
<dbReference type="Pfam" id="PF05183">
    <property type="entry name" value="RdRP"/>
    <property type="match status" value="1"/>
</dbReference>
<feature type="region of interest" description="Disordered" evidence="2">
    <location>
        <begin position="1"/>
        <end position="103"/>
    </location>
</feature>
<proteinExistence type="inferred from homology"/>
<feature type="compositionally biased region" description="Polar residues" evidence="2">
    <location>
        <begin position="357"/>
        <end position="382"/>
    </location>
</feature>
<dbReference type="HOGENOM" id="CLU_003387_0_0_1"/>
<organism evidence="4 5">
    <name type="scientific">Ceriporiopsis subvermispora (strain B)</name>
    <name type="common">White-rot fungus</name>
    <name type="synonym">Gelatoporia subvermispora</name>
    <dbReference type="NCBI Taxonomy" id="914234"/>
    <lineage>
        <taxon>Eukaryota</taxon>
        <taxon>Fungi</taxon>
        <taxon>Dikarya</taxon>
        <taxon>Basidiomycota</taxon>
        <taxon>Agaricomycotina</taxon>
        <taxon>Agaricomycetes</taxon>
        <taxon>Polyporales</taxon>
        <taxon>Gelatoporiaceae</taxon>
        <taxon>Gelatoporia</taxon>
    </lineage>
</organism>
<dbReference type="PANTHER" id="PTHR23079">
    <property type="entry name" value="RNA-DEPENDENT RNA POLYMERASE"/>
    <property type="match status" value="1"/>
</dbReference>
<evidence type="ECO:0000259" key="3">
    <source>
        <dbReference type="Pfam" id="PF05183"/>
    </source>
</evidence>
<evidence type="ECO:0000313" key="5">
    <source>
        <dbReference type="Proteomes" id="UP000016930"/>
    </source>
</evidence>